<organism evidence="1 2">
    <name type="scientific">Pilimelia columellifera subsp. columellifera</name>
    <dbReference type="NCBI Taxonomy" id="706583"/>
    <lineage>
        <taxon>Bacteria</taxon>
        <taxon>Bacillati</taxon>
        <taxon>Actinomycetota</taxon>
        <taxon>Actinomycetes</taxon>
        <taxon>Micromonosporales</taxon>
        <taxon>Micromonosporaceae</taxon>
        <taxon>Pilimelia</taxon>
    </lineage>
</organism>
<keyword evidence="2" id="KW-1185">Reference proteome</keyword>
<proteinExistence type="predicted"/>
<name>A0ABP6B1D5_9ACTN</name>
<reference evidence="2" key="1">
    <citation type="journal article" date="2019" name="Int. J. Syst. Evol. Microbiol.">
        <title>The Global Catalogue of Microorganisms (GCM) 10K type strain sequencing project: providing services to taxonomists for standard genome sequencing and annotation.</title>
        <authorList>
            <consortium name="The Broad Institute Genomics Platform"/>
            <consortium name="The Broad Institute Genome Sequencing Center for Infectious Disease"/>
            <person name="Wu L."/>
            <person name="Ma J."/>
        </authorList>
    </citation>
    <scope>NUCLEOTIDE SEQUENCE [LARGE SCALE GENOMIC DNA]</scope>
    <source>
        <strain evidence="2">JCM 3367</strain>
    </source>
</reference>
<gene>
    <name evidence="1" type="ORF">GCM10010201_29420</name>
</gene>
<evidence type="ECO:0000313" key="2">
    <source>
        <dbReference type="Proteomes" id="UP001499978"/>
    </source>
</evidence>
<accession>A0ABP6B1D5</accession>
<comment type="caution">
    <text evidence="1">The sequence shown here is derived from an EMBL/GenBank/DDBJ whole genome shotgun (WGS) entry which is preliminary data.</text>
</comment>
<dbReference type="Proteomes" id="UP001499978">
    <property type="component" value="Unassembled WGS sequence"/>
</dbReference>
<protein>
    <submittedName>
        <fullName evidence="1">Uncharacterized protein</fullName>
    </submittedName>
</protein>
<evidence type="ECO:0000313" key="1">
    <source>
        <dbReference type="EMBL" id="GAA2528514.1"/>
    </source>
</evidence>
<dbReference type="EMBL" id="BAAARY010000015">
    <property type="protein sequence ID" value="GAA2528514.1"/>
    <property type="molecule type" value="Genomic_DNA"/>
</dbReference>
<sequence length="77" mass="7944">MSPVRLKVRRTPVLLGSIAYELAAIYAPGAVNALLVLPAAAPGGLATASCPARPTGARVIRPALLSCLGRQQWAKLP</sequence>